<dbReference type="AlphaFoldDB" id="A0A1X7VYS0"/>
<protein>
    <submittedName>
        <fullName evidence="1">Uncharacterized protein</fullName>
    </submittedName>
</protein>
<proteinExistence type="predicted"/>
<dbReference type="OrthoDB" id="6135889at2759"/>
<accession>A0A1X7VYS0</accession>
<evidence type="ECO:0000313" key="1">
    <source>
        <dbReference type="EnsemblMetazoa" id="Aqu2.1.44644_001"/>
    </source>
</evidence>
<dbReference type="EnsemblMetazoa" id="Aqu2.1.44644_001">
    <property type="protein sequence ID" value="Aqu2.1.44644_001"/>
    <property type="gene ID" value="Aqu2.1.44644"/>
</dbReference>
<organism evidence="1">
    <name type="scientific">Amphimedon queenslandica</name>
    <name type="common">Sponge</name>
    <dbReference type="NCBI Taxonomy" id="400682"/>
    <lineage>
        <taxon>Eukaryota</taxon>
        <taxon>Metazoa</taxon>
        <taxon>Porifera</taxon>
        <taxon>Demospongiae</taxon>
        <taxon>Heteroscleromorpha</taxon>
        <taxon>Haplosclerida</taxon>
        <taxon>Niphatidae</taxon>
        <taxon>Amphimedon</taxon>
    </lineage>
</organism>
<sequence>MSMLMYASHLPKQLFQRFEKVGICVSHKTIICMIDKLTTDFYQPVKEWSSKISRCLWQDKDIIPENQSSVSQVDTDVEISQARDELEGNTIPSLSQASEMELAVDDITDSELTSPSVSSVSTPNYSGLSASEASSVSTEIVTVPPPTSQVAYSFKIVGDNLDKYVKHRHETVDCHSLSLHYFHSYFFLDKCSTEGLADLPSLPDITSNDFSSADILPTQADDNILIENGTIIYARIIQKYMPFFKKNIPRVIRHITHPYSSQMSQESVVVNLE</sequence>
<reference evidence="1" key="1">
    <citation type="submission" date="2017-05" db="UniProtKB">
        <authorList>
            <consortium name="EnsemblMetazoa"/>
        </authorList>
    </citation>
    <scope>IDENTIFICATION</scope>
</reference>
<dbReference type="InParanoid" id="A0A1X7VYS0"/>
<name>A0A1X7VYS0_AMPQE</name>